<dbReference type="GO" id="GO:0016020">
    <property type="term" value="C:membrane"/>
    <property type="evidence" value="ECO:0007669"/>
    <property type="project" value="UniProtKB-SubCell"/>
</dbReference>
<dbReference type="InterPro" id="IPR002549">
    <property type="entry name" value="AI-2E-like"/>
</dbReference>
<keyword evidence="5 6" id="KW-0472">Membrane</keyword>
<feature type="non-terminal residue" evidence="7">
    <location>
        <position position="1"/>
    </location>
</feature>
<comment type="similarity">
    <text evidence="2">Belongs to the autoinducer-2 exporter (AI-2E) (TC 2.A.86) family.</text>
</comment>
<evidence type="ECO:0000313" key="8">
    <source>
        <dbReference type="Proteomes" id="UP000700212"/>
    </source>
</evidence>
<evidence type="ECO:0000256" key="4">
    <source>
        <dbReference type="ARBA" id="ARBA00022989"/>
    </source>
</evidence>
<protein>
    <submittedName>
        <fullName evidence="7">AI-2E family transporter</fullName>
    </submittedName>
</protein>
<evidence type="ECO:0000256" key="1">
    <source>
        <dbReference type="ARBA" id="ARBA00004141"/>
    </source>
</evidence>
<evidence type="ECO:0000256" key="2">
    <source>
        <dbReference type="ARBA" id="ARBA00009773"/>
    </source>
</evidence>
<evidence type="ECO:0000256" key="5">
    <source>
        <dbReference type="ARBA" id="ARBA00023136"/>
    </source>
</evidence>
<sequence length="238" mass="25699">TKLSGDLGNSIKDTATSMIQGFATGITSVLSTVTGVVLHLATVPFILFYLLKDGEKLPDYILKLFPPRVRKEMRTVLSDMDEKVSSYIQGQLIVSFCIGVMVTIGFLIIGMKYAVLLGALAMVTSVVPYLGPIIAITPAVIIAIVTSPVMLIKLAAVWTVVQLVEGKFISPQVMGRSLEIHPITIIFVLLVAGSLFSVPGVILGIPGYAVLKVLVTHGFGAFKRRYNRFAGDPLDKYE</sequence>
<dbReference type="EMBL" id="DYTV01000058">
    <property type="protein sequence ID" value="HJH11010.1"/>
    <property type="molecule type" value="Genomic_DNA"/>
</dbReference>
<dbReference type="Pfam" id="PF01594">
    <property type="entry name" value="AI-2E_transport"/>
    <property type="match status" value="1"/>
</dbReference>
<feature type="transmembrane region" description="Helical" evidence="6">
    <location>
        <begin position="21"/>
        <end position="51"/>
    </location>
</feature>
<feature type="transmembrane region" description="Helical" evidence="6">
    <location>
        <begin position="185"/>
        <end position="209"/>
    </location>
</feature>
<reference evidence="7" key="1">
    <citation type="journal article" date="2021" name="PeerJ">
        <title>Extensive microbial diversity within the chicken gut microbiome revealed by metagenomics and culture.</title>
        <authorList>
            <person name="Gilroy R."/>
            <person name="Ravi A."/>
            <person name="Getino M."/>
            <person name="Pursley I."/>
            <person name="Horton D.L."/>
            <person name="Alikhan N.F."/>
            <person name="Baker D."/>
            <person name="Gharbi K."/>
            <person name="Hall N."/>
            <person name="Watson M."/>
            <person name="Adriaenssens E.M."/>
            <person name="Foster-Nyarko E."/>
            <person name="Jarju S."/>
            <person name="Secka A."/>
            <person name="Antonio M."/>
            <person name="Oren A."/>
            <person name="Chaudhuri R.R."/>
            <person name="La Ragione R."/>
            <person name="Hildebrand F."/>
            <person name="Pallen M.J."/>
        </authorList>
    </citation>
    <scope>NUCLEOTIDE SEQUENCE</scope>
    <source>
        <strain evidence="7">CHK160-4876</strain>
    </source>
</reference>
<comment type="caution">
    <text evidence="7">The sequence shown here is derived from an EMBL/GenBank/DDBJ whole genome shotgun (WGS) entry which is preliminary data.</text>
</comment>
<evidence type="ECO:0000256" key="6">
    <source>
        <dbReference type="SAM" id="Phobius"/>
    </source>
</evidence>
<gene>
    <name evidence="7" type="ORF">K8V30_04815</name>
</gene>
<dbReference type="GO" id="GO:0055085">
    <property type="term" value="P:transmembrane transport"/>
    <property type="evidence" value="ECO:0007669"/>
    <property type="project" value="TreeGrafter"/>
</dbReference>
<comment type="subcellular location">
    <subcellularLocation>
        <location evidence="1">Membrane</location>
        <topology evidence="1">Multi-pass membrane protein</topology>
    </subcellularLocation>
</comment>
<keyword evidence="3 6" id="KW-0812">Transmembrane</keyword>
<proteinExistence type="inferred from homology"/>
<organism evidence="7 8">
    <name type="scientific">Metalysinibacillus jejuensis</name>
    <dbReference type="NCBI Taxonomy" id="914327"/>
    <lineage>
        <taxon>Bacteria</taxon>
        <taxon>Bacillati</taxon>
        <taxon>Bacillota</taxon>
        <taxon>Bacilli</taxon>
        <taxon>Bacillales</taxon>
        <taxon>Caryophanaceae</taxon>
        <taxon>Metalysinibacillus</taxon>
    </lineage>
</organism>
<reference evidence="7" key="2">
    <citation type="submission" date="2021-09" db="EMBL/GenBank/DDBJ databases">
        <authorList>
            <person name="Gilroy R."/>
        </authorList>
    </citation>
    <scope>NUCLEOTIDE SEQUENCE</scope>
    <source>
        <strain evidence="7">CHK160-4876</strain>
    </source>
</reference>
<dbReference type="AlphaFoldDB" id="A0A921NBV6"/>
<feature type="transmembrane region" description="Helical" evidence="6">
    <location>
        <begin position="115"/>
        <end position="135"/>
    </location>
</feature>
<dbReference type="PANTHER" id="PTHR21716:SF69">
    <property type="entry name" value="TRANSPORT PROTEIN YUBA-RELATED"/>
    <property type="match status" value="1"/>
</dbReference>
<dbReference type="Proteomes" id="UP000700212">
    <property type="component" value="Unassembled WGS sequence"/>
</dbReference>
<evidence type="ECO:0000256" key="3">
    <source>
        <dbReference type="ARBA" id="ARBA00022692"/>
    </source>
</evidence>
<feature type="transmembrane region" description="Helical" evidence="6">
    <location>
        <begin position="141"/>
        <end position="164"/>
    </location>
</feature>
<feature type="transmembrane region" description="Helical" evidence="6">
    <location>
        <begin position="87"/>
        <end position="108"/>
    </location>
</feature>
<keyword evidence="4 6" id="KW-1133">Transmembrane helix</keyword>
<evidence type="ECO:0000313" key="7">
    <source>
        <dbReference type="EMBL" id="HJH11010.1"/>
    </source>
</evidence>
<name>A0A921NBV6_9BACL</name>
<accession>A0A921NBV6</accession>
<dbReference type="PANTHER" id="PTHR21716">
    <property type="entry name" value="TRANSMEMBRANE PROTEIN"/>
    <property type="match status" value="1"/>
</dbReference>